<keyword evidence="3 9" id="KW-0963">Cytoplasm</keyword>
<comment type="catalytic activity">
    <reaction evidence="1 9">
        <text>a 4-O-methyl-thymidine in DNA + L-cysteinyl-[protein] = a thymidine in DNA + S-methyl-L-cysteinyl-[protein]</text>
        <dbReference type="Rhea" id="RHEA:53428"/>
        <dbReference type="Rhea" id="RHEA-COMP:10131"/>
        <dbReference type="Rhea" id="RHEA-COMP:10132"/>
        <dbReference type="Rhea" id="RHEA-COMP:13555"/>
        <dbReference type="Rhea" id="RHEA-COMP:13556"/>
        <dbReference type="ChEBI" id="CHEBI:29950"/>
        <dbReference type="ChEBI" id="CHEBI:82612"/>
        <dbReference type="ChEBI" id="CHEBI:137386"/>
        <dbReference type="ChEBI" id="CHEBI:137387"/>
        <dbReference type="EC" id="2.1.1.63"/>
    </reaction>
</comment>
<comment type="similarity">
    <text evidence="2 9">Belongs to the MGMT family.</text>
</comment>
<dbReference type="PATRIC" id="fig|1562462.4.peg.1540"/>
<dbReference type="GO" id="GO:0003908">
    <property type="term" value="F:methylated-DNA-[protein]-cysteine S-methyltransferase activity"/>
    <property type="evidence" value="ECO:0007669"/>
    <property type="project" value="UniProtKB-UniRule"/>
</dbReference>
<dbReference type="PANTHER" id="PTHR10815">
    <property type="entry name" value="METHYLATED-DNA--PROTEIN-CYSTEINE METHYLTRANSFERASE"/>
    <property type="match status" value="1"/>
</dbReference>
<evidence type="ECO:0000256" key="7">
    <source>
        <dbReference type="ARBA" id="ARBA00023204"/>
    </source>
</evidence>
<dbReference type="EMBL" id="LR584267">
    <property type="protein sequence ID" value="VHO01569.1"/>
    <property type="molecule type" value="Genomic_DNA"/>
</dbReference>
<dbReference type="FunFam" id="1.10.10.10:FF:000214">
    <property type="entry name" value="Methylated-DNA--protein-cysteine methyltransferase"/>
    <property type="match status" value="1"/>
</dbReference>
<evidence type="ECO:0000256" key="3">
    <source>
        <dbReference type="ARBA" id="ARBA00022490"/>
    </source>
</evidence>
<evidence type="ECO:0000259" key="11">
    <source>
        <dbReference type="Pfam" id="PF02870"/>
    </source>
</evidence>
<dbReference type="SUPFAM" id="SSF46767">
    <property type="entry name" value="Methylated DNA-protein cysteine methyltransferase, C-terminal domain"/>
    <property type="match status" value="1"/>
</dbReference>
<comment type="miscellaneous">
    <text evidence="9">This enzyme catalyzes only one turnover and therefore is not strictly catalytic. According to one definition, an enzyme is a biocatalyst that acts repeatedly and over many reaction cycles.</text>
</comment>
<comment type="function">
    <text evidence="9">Involved in the cellular defense against the biological effects of O6-methylguanine (O6-MeG) and O4-methylthymine (O4-MeT) in DNA. Repairs the methylated nucleobase in DNA by stoichiometrically transferring the methyl group to a cysteine residue in the enzyme. This is a suicide reaction: the enzyme is irreversibly inactivated.</text>
</comment>
<dbReference type="GO" id="GO:0006307">
    <property type="term" value="P:DNA alkylation repair"/>
    <property type="evidence" value="ECO:0007669"/>
    <property type="project" value="UniProtKB-UniRule"/>
</dbReference>
<evidence type="ECO:0000256" key="5">
    <source>
        <dbReference type="ARBA" id="ARBA00022679"/>
    </source>
</evidence>
<dbReference type="Pfam" id="PF01035">
    <property type="entry name" value="DNA_binding_1"/>
    <property type="match status" value="1"/>
</dbReference>
<dbReference type="EC" id="2.1.1.63" evidence="9"/>
<dbReference type="InterPro" id="IPR014048">
    <property type="entry name" value="MethylDNA_cys_MeTrfase_DNA-bd"/>
</dbReference>
<evidence type="ECO:0000256" key="2">
    <source>
        <dbReference type="ARBA" id="ARBA00008711"/>
    </source>
</evidence>
<evidence type="ECO:0000313" key="14">
    <source>
        <dbReference type="Proteomes" id="UP000068137"/>
    </source>
</evidence>
<dbReference type="InterPro" id="IPR008332">
    <property type="entry name" value="MethylG_MeTrfase_N"/>
</dbReference>
<evidence type="ECO:0000256" key="1">
    <source>
        <dbReference type="ARBA" id="ARBA00001286"/>
    </source>
</evidence>
<sequence length="185" mass="19976">MFADDATSAPAEFLSFRTVSTPIGDILLAATAVGIVRVGLPTENPHLVATEVASRLGVPVRETSSLLDTAQTQLVEYFAGERLRFDVPLDWRFSDGFDLQVQRQLRHIPYGSTCSYKEVAKAIGNPHAMRAVGASCGANPLPILVPCHRVIRANGDLGGYRGGLPTKVALLTLEKQMLAQEDQAF</sequence>
<keyword evidence="6 9" id="KW-0227">DNA damage</keyword>
<dbReference type="Proteomes" id="UP000324288">
    <property type="component" value="Chromosome"/>
</dbReference>
<keyword evidence="7 9" id="KW-0234">DNA repair</keyword>
<dbReference type="Gene3D" id="3.30.160.70">
    <property type="entry name" value="Methylated DNA-protein cysteine methyltransferase domain"/>
    <property type="match status" value="1"/>
</dbReference>
<dbReference type="STRING" id="1528099.AL705_07560"/>
<protein>
    <recommendedName>
        <fullName evidence="9">Methylated-DNA--protein-cysteine methyltransferase</fullName>
        <ecNumber evidence="9">2.1.1.63</ecNumber>
    </recommendedName>
    <alternativeName>
        <fullName evidence="9">6-O-methylguanine-DNA methyltransferase</fullName>
        <shortName evidence="9">MGMT</shortName>
    </alternativeName>
    <alternativeName>
        <fullName evidence="9">O-6-methylguanine-DNA-alkyltransferase</fullName>
    </alternativeName>
</protein>
<gene>
    <name evidence="13" type="primary">ogt</name>
    <name evidence="12" type="ORF">AL705_07560</name>
    <name evidence="13" type="ORF">LC603019_01503</name>
</gene>
<reference evidence="13 15" key="3">
    <citation type="submission" date="2019-04" db="EMBL/GenBank/DDBJ databases">
        <authorList>
            <person name="Seth-Smith MB H."/>
            <person name="Seth-Smith H."/>
        </authorList>
    </citation>
    <scope>NUCLEOTIDE SEQUENCE [LARGE SCALE GENOMIC DNA]</scope>
    <source>
        <strain evidence="13">USB-603019</strain>
    </source>
</reference>
<dbReference type="GeneID" id="84895398"/>
<dbReference type="HAMAP" id="MF_00772">
    <property type="entry name" value="OGT"/>
    <property type="match status" value="1"/>
</dbReference>
<feature type="domain" description="Methylated-DNA-[protein]-cysteine S-methyltransferase DNA binding" evidence="10">
    <location>
        <begin position="97"/>
        <end position="175"/>
    </location>
</feature>
<dbReference type="Gene3D" id="1.10.10.10">
    <property type="entry name" value="Winged helix-like DNA-binding domain superfamily/Winged helix DNA-binding domain"/>
    <property type="match status" value="1"/>
</dbReference>
<dbReference type="GO" id="GO:0005737">
    <property type="term" value="C:cytoplasm"/>
    <property type="evidence" value="ECO:0007669"/>
    <property type="project" value="UniProtKB-SubCell"/>
</dbReference>
<reference evidence="12" key="2">
    <citation type="journal article" date="2016" name="Int. J. Syst. Evol. Microbiol.">
        <title>Lawsonella clevelandensis gen. nov., sp. nov., a new member of the suborder Corynebacterineae isolated from human abscesses.</title>
        <authorList>
            <person name="Bell M.E."/>
            <person name="Bernard K.A."/>
            <person name="Harrington S.M."/>
            <person name="Patel N.B."/>
            <person name="Tucker T.A."/>
            <person name="Metcalfe M.G."/>
            <person name="McQuiston J.R."/>
        </authorList>
    </citation>
    <scope>NUCLEOTIDE SEQUENCE</scope>
    <source>
        <strain evidence="12">X1698</strain>
    </source>
</reference>
<feature type="domain" description="Methylguanine DNA methyltransferase ribonuclease-like" evidence="11">
    <location>
        <begin position="17"/>
        <end position="90"/>
    </location>
</feature>
<dbReference type="Pfam" id="PF02870">
    <property type="entry name" value="Methyltransf_1N"/>
    <property type="match status" value="1"/>
</dbReference>
<evidence type="ECO:0000256" key="4">
    <source>
        <dbReference type="ARBA" id="ARBA00022603"/>
    </source>
</evidence>
<keyword evidence="5 9" id="KW-0808">Transferase</keyword>
<feature type="active site" description="Nucleophile; methyl group acceptor" evidence="9">
    <location>
        <position position="147"/>
    </location>
</feature>
<organism evidence="12 14">
    <name type="scientific">Lawsonella clevelandensis</name>
    <dbReference type="NCBI Taxonomy" id="1528099"/>
    <lineage>
        <taxon>Bacteria</taxon>
        <taxon>Bacillati</taxon>
        <taxon>Actinomycetota</taxon>
        <taxon>Actinomycetes</taxon>
        <taxon>Mycobacteriales</taxon>
        <taxon>Lawsonellaceae</taxon>
        <taxon>Lawsonella</taxon>
    </lineage>
</organism>
<dbReference type="InterPro" id="IPR036631">
    <property type="entry name" value="MGMT_N_sf"/>
</dbReference>
<evidence type="ECO:0000259" key="10">
    <source>
        <dbReference type="Pfam" id="PF01035"/>
    </source>
</evidence>
<dbReference type="OrthoDB" id="9802228at2"/>
<dbReference type="PANTHER" id="PTHR10815:SF5">
    <property type="entry name" value="METHYLATED-DNA--PROTEIN-CYSTEINE METHYLTRANSFERASE"/>
    <property type="match status" value="1"/>
</dbReference>
<dbReference type="InterPro" id="IPR036217">
    <property type="entry name" value="MethylDNA_cys_MeTrfase_DNAb"/>
</dbReference>
<comment type="catalytic activity">
    <reaction evidence="8 9">
        <text>a 6-O-methyl-2'-deoxyguanosine in DNA + L-cysteinyl-[protein] = S-methyl-L-cysteinyl-[protein] + a 2'-deoxyguanosine in DNA</text>
        <dbReference type="Rhea" id="RHEA:24000"/>
        <dbReference type="Rhea" id="RHEA-COMP:10131"/>
        <dbReference type="Rhea" id="RHEA-COMP:10132"/>
        <dbReference type="Rhea" id="RHEA-COMP:11367"/>
        <dbReference type="Rhea" id="RHEA-COMP:11368"/>
        <dbReference type="ChEBI" id="CHEBI:29950"/>
        <dbReference type="ChEBI" id="CHEBI:82612"/>
        <dbReference type="ChEBI" id="CHEBI:85445"/>
        <dbReference type="ChEBI" id="CHEBI:85448"/>
        <dbReference type="EC" id="2.1.1.63"/>
    </reaction>
</comment>
<evidence type="ECO:0000313" key="15">
    <source>
        <dbReference type="Proteomes" id="UP000324288"/>
    </source>
</evidence>
<accession>A0A0M4M007</accession>
<dbReference type="PROSITE" id="PS00374">
    <property type="entry name" value="MGMT"/>
    <property type="match status" value="1"/>
</dbReference>
<dbReference type="RefSeq" id="WP_053962480.1">
    <property type="nucleotide sequence ID" value="NZ_CAJPTR010000004.1"/>
</dbReference>
<dbReference type="InterPro" id="IPR036388">
    <property type="entry name" value="WH-like_DNA-bd_sf"/>
</dbReference>
<dbReference type="InterPro" id="IPR023546">
    <property type="entry name" value="MGMT"/>
</dbReference>
<dbReference type="KEGG" id="cbq:AL705_07560"/>
<evidence type="ECO:0000256" key="8">
    <source>
        <dbReference type="ARBA" id="ARBA00049348"/>
    </source>
</evidence>
<dbReference type="Proteomes" id="UP000068137">
    <property type="component" value="Chromosome"/>
</dbReference>
<proteinExistence type="inferred from homology"/>
<keyword evidence="4 9" id="KW-0489">Methyltransferase</keyword>
<dbReference type="CDD" id="cd06445">
    <property type="entry name" value="ATase"/>
    <property type="match status" value="1"/>
</dbReference>
<evidence type="ECO:0000313" key="12">
    <source>
        <dbReference type="EMBL" id="ALE19407.1"/>
    </source>
</evidence>
<dbReference type="GO" id="GO:0032259">
    <property type="term" value="P:methylation"/>
    <property type="evidence" value="ECO:0007669"/>
    <property type="project" value="UniProtKB-KW"/>
</dbReference>
<evidence type="ECO:0000313" key="13">
    <source>
        <dbReference type="EMBL" id="VHO01569.1"/>
    </source>
</evidence>
<dbReference type="NCBIfam" id="TIGR00589">
    <property type="entry name" value="ogt"/>
    <property type="match status" value="1"/>
</dbReference>
<reference evidence="12 14" key="1">
    <citation type="journal article" date="2015" name="Genome Announc.">
        <title>Complete Genome Sequences for Two Strains of a Novel Fastidious, Partially Acid-Fast, Gram-Positive Corynebacterineae Bacterium, Derived from Human Clinical Samples.</title>
        <authorList>
            <person name="Nicholson A.C."/>
            <person name="Bell M."/>
            <person name="Humrighouse B.W."/>
            <person name="McQuiston J.R."/>
        </authorList>
    </citation>
    <scope>NUCLEOTIDE SEQUENCE [LARGE SCALE GENOMIC DNA]</scope>
    <source>
        <strain evidence="12 14">X1698</strain>
    </source>
</reference>
<evidence type="ECO:0000256" key="9">
    <source>
        <dbReference type="HAMAP-Rule" id="MF_00772"/>
    </source>
</evidence>
<comment type="subcellular location">
    <subcellularLocation>
        <location evidence="9">Cytoplasm</location>
    </subcellularLocation>
</comment>
<dbReference type="SUPFAM" id="SSF53155">
    <property type="entry name" value="Methylated DNA-protein cysteine methyltransferase domain"/>
    <property type="match status" value="1"/>
</dbReference>
<name>A0A0M4M007_9ACTN</name>
<dbReference type="EMBL" id="CP012390">
    <property type="protein sequence ID" value="ALE19407.1"/>
    <property type="molecule type" value="Genomic_DNA"/>
</dbReference>
<keyword evidence="15" id="KW-1185">Reference proteome</keyword>
<dbReference type="InterPro" id="IPR001497">
    <property type="entry name" value="MethylDNA_cys_MeTrfase_AS"/>
</dbReference>
<evidence type="ECO:0000256" key="6">
    <source>
        <dbReference type="ARBA" id="ARBA00022763"/>
    </source>
</evidence>
<dbReference type="AlphaFoldDB" id="A0A0M4M007"/>